<dbReference type="InterPro" id="IPR029069">
    <property type="entry name" value="HotDog_dom_sf"/>
</dbReference>
<gene>
    <name evidence="1" type="ORF">G3446_17545</name>
</gene>
<accession>A0A6M0K1M8</accession>
<dbReference type="SUPFAM" id="SSF54637">
    <property type="entry name" value="Thioesterase/thiol ester dehydrase-isomerase"/>
    <property type="match status" value="1"/>
</dbReference>
<organism evidence="1 2">
    <name type="scientific">Thiorhodococcus minor</name>
    <dbReference type="NCBI Taxonomy" id="57489"/>
    <lineage>
        <taxon>Bacteria</taxon>
        <taxon>Pseudomonadati</taxon>
        <taxon>Pseudomonadota</taxon>
        <taxon>Gammaproteobacteria</taxon>
        <taxon>Chromatiales</taxon>
        <taxon>Chromatiaceae</taxon>
        <taxon>Thiorhodococcus</taxon>
    </lineage>
</organism>
<dbReference type="RefSeq" id="WP_164454135.1">
    <property type="nucleotide sequence ID" value="NZ_JAAIJQ010000058.1"/>
</dbReference>
<evidence type="ECO:0000313" key="1">
    <source>
        <dbReference type="EMBL" id="NEV63672.1"/>
    </source>
</evidence>
<reference evidence="1 2" key="1">
    <citation type="submission" date="2020-02" db="EMBL/GenBank/DDBJ databases">
        <title>Genome sequences of Thiorhodococcus mannitoliphagus and Thiorhodococcus minor, purple sulfur photosynthetic bacteria in the gammaproteobacterial family, Chromatiaceae.</title>
        <authorList>
            <person name="Aviles F.A."/>
            <person name="Meyer T.E."/>
            <person name="Kyndt J.A."/>
        </authorList>
    </citation>
    <scope>NUCLEOTIDE SEQUENCE [LARGE SCALE GENOMIC DNA]</scope>
    <source>
        <strain evidence="1 2">DSM 11518</strain>
    </source>
</reference>
<comment type="caution">
    <text evidence="1">The sequence shown here is derived from an EMBL/GenBank/DDBJ whole genome shotgun (WGS) entry which is preliminary data.</text>
</comment>
<dbReference type="Pfam" id="PF14539">
    <property type="entry name" value="DUF4442"/>
    <property type="match status" value="1"/>
</dbReference>
<dbReference type="EMBL" id="JAAIJQ010000058">
    <property type="protein sequence ID" value="NEV63672.1"/>
    <property type="molecule type" value="Genomic_DNA"/>
</dbReference>
<protein>
    <submittedName>
        <fullName evidence="1">DUF4442 domain-containing protein</fullName>
    </submittedName>
</protein>
<dbReference type="AlphaFoldDB" id="A0A6M0K1M8"/>
<dbReference type="Proteomes" id="UP000483379">
    <property type="component" value="Unassembled WGS sequence"/>
</dbReference>
<keyword evidence="2" id="KW-1185">Reference proteome</keyword>
<evidence type="ECO:0000313" key="2">
    <source>
        <dbReference type="Proteomes" id="UP000483379"/>
    </source>
</evidence>
<sequence>MAVQLPPALEKRLNKLFIENRLVSKILSFFFMPYLLKSGLKVNFDPEDFFAILPKRQINQNWYNTMGGAAILANLELAAGAYLFMMTRGEYRLVCKGLDYRFILPSVGAVIYKAAAEPEALGAKLATGKKFDIDLDVRVYRATPDAKPGKRMGSGVITFHVWPVGT</sequence>
<dbReference type="InterPro" id="IPR027961">
    <property type="entry name" value="DUF4442"/>
</dbReference>
<proteinExistence type="predicted"/>
<dbReference type="Gene3D" id="3.10.129.10">
    <property type="entry name" value="Hotdog Thioesterase"/>
    <property type="match status" value="1"/>
</dbReference>
<name>A0A6M0K1M8_9GAMM</name>